<dbReference type="InterPro" id="IPR002100">
    <property type="entry name" value="TF_MADSbox"/>
</dbReference>
<dbReference type="SUPFAM" id="SSF55455">
    <property type="entry name" value="SRF-like"/>
    <property type="match status" value="1"/>
</dbReference>
<dbReference type="InterPro" id="IPR036879">
    <property type="entry name" value="TF_MADSbox_sf"/>
</dbReference>
<gene>
    <name evidence="8" type="ORF">V6N12_008403</name>
</gene>
<evidence type="ECO:0000256" key="1">
    <source>
        <dbReference type="ARBA" id="ARBA00004123"/>
    </source>
</evidence>
<keyword evidence="2" id="KW-0805">Transcription regulation</keyword>
<organism evidence="8 9">
    <name type="scientific">Hibiscus sabdariffa</name>
    <name type="common">roselle</name>
    <dbReference type="NCBI Taxonomy" id="183260"/>
    <lineage>
        <taxon>Eukaryota</taxon>
        <taxon>Viridiplantae</taxon>
        <taxon>Streptophyta</taxon>
        <taxon>Embryophyta</taxon>
        <taxon>Tracheophyta</taxon>
        <taxon>Spermatophyta</taxon>
        <taxon>Magnoliopsida</taxon>
        <taxon>eudicotyledons</taxon>
        <taxon>Gunneridae</taxon>
        <taxon>Pentapetalae</taxon>
        <taxon>rosids</taxon>
        <taxon>malvids</taxon>
        <taxon>Malvales</taxon>
        <taxon>Malvaceae</taxon>
        <taxon>Malvoideae</taxon>
        <taxon>Hibiscus</taxon>
    </lineage>
</organism>
<accession>A0ABR2BJ57</accession>
<dbReference type="PROSITE" id="PS50066">
    <property type="entry name" value="MADS_BOX_2"/>
    <property type="match status" value="1"/>
</dbReference>
<keyword evidence="3" id="KW-0238">DNA-binding</keyword>
<dbReference type="PANTHER" id="PTHR48019">
    <property type="entry name" value="SERUM RESPONSE FACTOR HOMOLOG"/>
    <property type="match status" value="1"/>
</dbReference>
<sequence>MGRGRVELKRIENKMNRQVTFSKRRNGLLKKAYELSLLCDAEVALIIFSSPGKLYEFCSTSSMTEMIEKYDKCSYTTLDNCRPIIETQTQAMLRQLGDLRKREQMLIEANKSLRRKLEELSPQVPQGLGWENNGGQSSLYNRLSTAQWVGFFQPLGTNSSSQRGFPLEEEEAAETNPPSSSNHPKETIVFDRKEKDDSGGKEINMPITLSKNTVSTDKESENSSRPCFSDEDYIVFCFKEDGAFIVMEDGNKSDESNPSSWPVNPMVKLQSAEDAESDKGRSNEAETSAAKHQGDGERSNIWWEVEDRPSHRGTVSVESSGSNQSDGSTGSFAFPVLGWEWTGSPVQMPKSQGILNTRKIKPHSLHFQCLRF</sequence>
<feature type="domain" description="MADS-box" evidence="7">
    <location>
        <begin position="1"/>
        <end position="61"/>
    </location>
</feature>
<dbReference type="PRINTS" id="PR00404">
    <property type="entry name" value="MADSDOMAIN"/>
</dbReference>
<comment type="subcellular location">
    <subcellularLocation>
        <location evidence="1">Nucleus</location>
    </subcellularLocation>
</comment>
<keyword evidence="4" id="KW-0804">Transcription</keyword>
<proteinExistence type="predicted"/>
<dbReference type="Pfam" id="PF00319">
    <property type="entry name" value="SRF-TF"/>
    <property type="match status" value="1"/>
</dbReference>
<evidence type="ECO:0000313" key="9">
    <source>
        <dbReference type="Proteomes" id="UP001472677"/>
    </source>
</evidence>
<protein>
    <recommendedName>
        <fullName evidence="7">MADS-box domain-containing protein</fullName>
    </recommendedName>
</protein>
<dbReference type="Gene3D" id="3.40.1810.10">
    <property type="entry name" value="Transcription factor, MADS-box"/>
    <property type="match status" value="1"/>
</dbReference>
<dbReference type="InterPro" id="IPR033896">
    <property type="entry name" value="MEF2-like_N"/>
</dbReference>
<feature type="region of interest" description="Disordered" evidence="6">
    <location>
        <begin position="159"/>
        <end position="226"/>
    </location>
</feature>
<dbReference type="EMBL" id="JBBPBM010000109">
    <property type="protein sequence ID" value="KAK8507053.1"/>
    <property type="molecule type" value="Genomic_DNA"/>
</dbReference>
<dbReference type="InterPro" id="IPR050142">
    <property type="entry name" value="MADS-box/MEF2_TF"/>
</dbReference>
<evidence type="ECO:0000256" key="2">
    <source>
        <dbReference type="ARBA" id="ARBA00023015"/>
    </source>
</evidence>
<evidence type="ECO:0000256" key="4">
    <source>
        <dbReference type="ARBA" id="ARBA00023163"/>
    </source>
</evidence>
<keyword evidence="9" id="KW-1185">Reference proteome</keyword>
<comment type="caution">
    <text evidence="8">The sequence shown here is derived from an EMBL/GenBank/DDBJ whole genome shotgun (WGS) entry which is preliminary data.</text>
</comment>
<evidence type="ECO:0000256" key="5">
    <source>
        <dbReference type="ARBA" id="ARBA00023242"/>
    </source>
</evidence>
<name>A0ABR2BJ57_9ROSI</name>
<feature type="region of interest" description="Disordered" evidence="6">
    <location>
        <begin position="270"/>
        <end position="329"/>
    </location>
</feature>
<feature type="compositionally biased region" description="Basic and acidic residues" evidence="6">
    <location>
        <begin position="183"/>
        <end position="200"/>
    </location>
</feature>
<evidence type="ECO:0000256" key="3">
    <source>
        <dbReference type="ARBA" id="ARBA00023125"/>
    </source>
</evidence>
<reference evidence="8 9" key="1">
    <citation type="journal article" date="2024" name="G3 (Bethesda)">
        <title>Genome assembly of Hibiscus sabdariffa L. provides insights into metabolisms of medicinal natural products.</title>
        <authorList>
            <person name="Kim T."/>
        </authorList>
    </citation>
    <scope>NUCLEOTIDE SEQUENCE [LARGE SCALE GENOMIC DNA]</scope>
    <source>
        <strain evidence="8">TK-2024</strain>
        <tissue evidence="8">Old leaves</tissue>
    </source>
</reference>
<dbReference type="Proteomes" id="UP001472677">
    <property type="component" value="Unassembled WGS sequence"/>
</dbReference>
<keyword evidence="5" id="KW-0539">Nucleus</keyword>
<dbReference type="CDD" id="cd00265">
    <property type="entry name" value="MADS_MEF2_like"/>
    <property type="match status" value="1"/>
</dbReference>
<feature type="compositionally biased region" description="Polar residues" evidence="6">
    <location>
        <begin position="316"/>
        <end position="329"/>
    </location>
</feature>
<evidence type="ECO:0000259" key="7">
    <source>
        <dbReference type="PROSITE" id="PS50066"/>
    </source>
</evidence>
<evidence type="ECO:0000256" key="6">
    <source>
        <dbReference type="SAM" id="MobiDB-lite"/>
    </source>
</evidence>
<dbReference type="SMART" id="SM00432">
    <property type="entry name" value="MADS"/>
    <property type="match status" value="1"/>
</dbReference>
<evidence type="ECO:0000313" key="8">
    <source>
        <dbReference type="EMBL" id="KAK8507053.1"/>
    </source>
</evidence>
<dbReference type="PROSITE" id="PS00350">
    <property type="entry name" value="MADS_BOX_1"/>
    <property type="match status" value="1"/>
</dbReference>